<name>A0A9Q1GDW8_SYNKA</name>
<gene>
    <name evidence="2" type="ORF">SKAU_G00031480</name>
</gene>
<proteinExistence type="predicted"/>
<dbReference type="AlphaFoldDB" id="A0A9Q1GDW8"/>
<sequence length="99" mass="10809">MGASGALPRPTPPETGRDSTAPPPRRVHKTGGESSQPQLSAPRFPPSGHPQEASFLCISMLIGPAQQGIDAWRTASSPTLPELYRKYLCKYCFPHFLYD</sequence>
<evidence type="ECO:0000313" key="2">
    <source>
        <dbReference type="EMBL" id="KAJ8382370.1"/>
    </source>
</evidence>
<reference evidence="2" key="1">
    <citation type="journal article" date="2023" name="Science">
        <title>Genome structures resolve the early diversification of teleost fishes.</title>
        <authorList>
            <person name="Parey E."/>
            <person name="Louis A."/>
            <person name="Montfort J."/>
            <person name="Bouchez O."/>
            <person name="Roques C."/>
            <person name="Iampietro C."/>
            <person name="Lluch J."/>
            <person name="Castinel A."/>
            <person name="Donnadieu C."/>
            <person name="Desvignes T."/>
            <person name="Floi Bucao C."/>
            <person name="Jouanno E."/>
            <person name="Wen M."/>
            <person name="Mejri S."/>
            <person name="Dirks R."/>
            <person name="Jansen H."/>
            <person name="Henkel C."/>
            <person name="Chen W.J."/>
            <person name="Zahm M."/>
            <person name="Cabau C."/>
            <person name="Klopp C."/>
            <person name="Thompson A.W."/>
            <person name="Robinson-Rechavi M."/>
            <person name="Braasch I."/>
            <person name="Lecointre G."/>
            <person name="Bobe J."/>
            <person name="Postlethwait J.H."/>
            <person name="Berthelot C."/>
            <person name="Roest Crollius H."/>
            <person name="Guiguen Y."/>
        </authorList>
    </citation>
    <scope>NUCLEOTIDE SEQUENCE</scope>
    <source>
        <strain evidence="2">WJC10195</strain>
    </source>
</reference>
<dbReference type="EMBL" id="JAINUF010000001">
    <property type="protein sequence ID" value="KAJ8382370.1"/>
    <property type="molecule type" value="Genomic_DNA"/>
</dbReference>
<comment type="caution">
    <text evidence="2">The sequence shown here is derived from an EMBL/GenBank/DDBJ whole genome shotgun (WGS) entry which is preliminary data.</text>
</comment>
<evidence type="ECO:0000313" key="3">
    <source>
        <dbReference type="Proteomes" id="UP001152622"/>
    </source>
</evidence>
<keyword evidence="3" id="KW-1185">Reference proteome</keyword>
<protein>
    <submittedName>
        <fullName evidence="2">Uncharacterized protein</fullName>
    </submittedName>
</protein>
<feature type="region of interest" description="Disordered" evidence="1">
    <location>
        <begin position="1"/>
        <end position="51"/>
    </location>
</feature>
<dbReference type="Proteomes" id="UP001152622">
    <property type="component" value="Chromosome 1"/>
</dbReference>
<evidence type="ECO:0000256" key="1">
    <source>
        <dbReference type="SAM" id="MobiDB-lite"/>
    </source>
</evidence>
<accession>A0A9Q1GDW8</accession>
<organism evidence="2 3">
    <name type="scientific">Synaphobranchus kaupii</name>
    <name type="common">Kaup's arrowtooth eel</name>
    <dbReference type="NCBI Taxonomy" id="118154"/>
    <lineage>
        <taxon>Eukaryota</taxon>
        <taxon>Metazoa</taxon>
        <taxon>Chordata</taxon>
        <taxon>Craniata</taxon>
        <taxon>Vertebrata</taxon>
        <taxon>Euteleostomi</taxon>
        <taxon>Actinopterygii</taxon>
        <taxon>Neopterygii</taxon>
        <taxon>Teleostei</taxon>
        <taxon>Anguilliformes</taxon>
        <taxon>Synaphobranchidae</taxon>
        <taxon>Synaphobranchus</taxon>
    </lineage>
</organism>